<keyword evidence="10 13" id="KW-0030">Aminoacyl-tRNA synthetase</keyword>
<dbReference type="InterPro" id="IPR018164">
    <property type="entry name" value="Ala-tRNA-synth_IIc_N"/>
</dbReference>
<dbReference type="InterPro" id="IPR003156">
    <property type="entry name" value="DHHA1_dom"/>
</dbReference>
<dbReference type="Gene3D" id="3.30.930.10">
    <property type="entry name" value="Bira Bifunctional Protein, Domain 2"/>
    <property type="match status" value="1"/>
</dbReference>
<evidence type="ECO:0000256" key="10">
    <source>
        <dbReference type="ARBA" id="ARBA00023146"/>
    </source>
</evidence>
<dbReference type="SUPFAM" id="SSF50447">
    <property type="entry name" value="Translation proteins"/>
    <property type="match status" value="1"/>
</dbReference>
<dbReference type="FunFam" id="3.10.310.40:FF:000001">
    <property type="entry name" value="Alanine--tRNA ligase"/>
    <property type="match status" value="1"/>
</dbReference>
<keyword evidence="14" id="KW-0175">Coiled coil</keyword>
<dbReference type="InterPro" id="IPR023033">
    <property type="entry name" value="Ala_tRNA_ligase_euk/bac"/>
</dbReference>
<dbReference type="CDD" id="cd00673">
    <property type="entry name" value="AlaRS_core"/>
    <property type="match status" value="1"/>
</dbReference>
<dbReference type="GO" id="GO:0005829">
    <property type="term" value="C:cytosol"/>
    <property type="evidence" value="ECO:0007669"/>
    <property type="project" value="TreeGrafter"/>
</dbReference>
<dbReference type="InterPro" id="IPR006195">
    <property type="entry name" value="aa-tRNA-synth_II"/>
</dbReference>
<dbReference type="Pfam" id="PF02272">
    <property type="entry name" value="DHHA1"/>
    <property type="match status" value="1"/>
</dbReference>
<evidence type="ECO:0000256" key="3">
    <source>
        <dbReference type="ARBA" id="ARBA00022598"/>
    </source>
</evidence>
<evidence type="ECO:0000256" key="2">
    <source>
        <dbReference type="ARBA" id="ARBA00022555"/>
    </source>
</evidence>
<comment type="domain">
    <text evidence="13">Consists of three domains; the N-terminal catalytic domain, the editing domain and the C-terminal C-Ala domain. The editing domain removes incorrectly charged amino acids, while the C-Ala domain, along with tRNA(Ala), serves as a bridge to cooperatively bring together the editing and aminoacylation centers thus stimulating deacylation of misacylated tRNAs.</text>
</comment>
<evidence type="ECO:0000256" key="12">
    <source>
        <dbReference type="ARBA" id="ARBA00048300"/>
    </source>
</evidence>
<comment type="catalytic activity">
    <reaction evidence="12 13">
        <text>tRNA(Ala) + L-alanine + ATP = L-alanyl-tRNA(Ala) + AMP + diphosphate</text>
        <dbReference type="Rhea" id="RHEA:12540"/>
        <dbReference type="Rhea" id="RHEA-COMP:9657"/>
        <dbReference type="Rhea" id="RHEA-COMP:9923"/>
        <dbReference type="ChEBI" id="CHEBI:30616"/>
        <dbReference type="ChEBI" id="CHEBI:33019"/>
        <dbReference type="ChEBI" id="CHEBI:57972"/>
        <dbReference type="ChEBI" id="CHEBI:78442"/>
        <dbReference type="ChEBI" id="CHEBI:78497"/>
        <dbReference type="ChEBI" id="CHEBI:456215"/>
        <dbReference type="EC" id="6.1.1.7"/>
    </reaction>
</comment>
<dbReference type="InterPro" id="IPR012947">
    <property type="entry name" value="tRNA_SAD"/>
</dbReference>
<keyword evidence="8 13" id="KW-0694">RNA-binding</keyword>
<keyword evidence="6 13" id="KW-0862">Zinc</keyword>
<dbReference type="SUPFAM" id="SSF55681">
    <property type="entry name" value="Class II aaRS and biotin synthetases"/>
    <property type="match status" value="1"/>
</dbReference>
<dbReference type="Gene3D" id="3.10.310.40">
    <property type="match status" value="1"/>
</dbReference>
<feature type="binding site" evidence="13">
    <location>
        <position position="582"/>
    </location>
    <ligand>
        <name>Zn(2+)</name>
        <dbReference type="ChEBI" id="CHEBI:29105"/>
    </ligand>
</feature>
<dbReference type="InterPro" id="IPR050058">
    <property type="entry name" value="Ala-tRNA_ligase"/>
</dbReference>
<evidence type="ECO:0000256" key="11">
    <source>
        <dbReference type="ARBA" id="ARBA00024779"/>
    </source>
</evidence>
<dbReference type="Gene3D" id="3.30.54.20">
    <property type="match status" value="1"/>
</dbReference>
<dbReference type="InterPro" id="IPR045864">
    <property type="entry name" value="aa-tRNA-synth_II/BPL/LPL"/>
</dbReference>
<evidence type="ECO:0000256" key="9">
    <source>
        <dbReference type="ARBA" id="ARBA00022917"/>
    </source>
</evidence>
<dbReference type="EC" id="6.1.1.7" evidence="13"/>
<dbReference type="Gene3D" id="3.30.980.10">
    <property type="entry name" value="Threonyl-trna Synthetase, Chain A, domain 2"/>
    <property type="match status" value="1"/>
</dbReference>
<keyword evidence="13" id="KW-0963">Cytoplasm</keyword>
<dbReference type="Pfam" id="PF01411">
    <property type="entry name" value="tRNA-synt_2c"/>
    <property type="match status" value="1"/>
</dbReference>
<dbReference type="FunFam" id="3.30.980.10:FF:000004">
    <property type="entry name" value="Alanine--tRNA ligase, cytoplasmic"/>
    <property type="match status" value="1"/>
</dbReference>
<feature type="binding site" evidence="13">
    <location>
        <position position="692"/>
    </location>
    <ligand>
        <name>Zn(2+)</name>
        <dbReference type="ChEBI" id="CHEBI:29105"/>
    </ligand>
</feature>
<dbReference type="PROSITE" id="PS50862">
    <property type="entry name" value="AA_TRNA_LIGASE_II"/>
    <property type="match status" value="1"/>
</dbReference>
<gene>
    <name evidence="13 17" type="primary">alaS</name>
    <name evidence="17" type="ORF">F4Y42_08680</name>
</gene>
<reference evidence="17" key="1">
    <citation type="submission" date="2019-09" db="EMBL/GenBank/DDBJ databases">
        <title>Characterisation of the sponge microbiome using genome-centric metagenomics.</title>
        <authorList>
            <person name="Engelberts J.P."/>
            <person name="Robbins S.J."/>
            <person name="De Goeij J.M."/>
            <person name="Aranda M."/>
            <person name="Bell S.C."/>
            <person name="Webster N.S."/>
        </authorList>
    </citation>
    <scope>NUCLEOTIDE SEQUENCE</scope>
    <source>
        <strain evidence="17">SB0664_bin_27</strain>
    </source>
</reference>
<comment type="cofactor">
    <cofactor evidence="13">
        <name>Zn(2+)</name>
        <dbReference type="ChEBI" id="CHEBI:29105"/>
    </cofactor>
    <text evidence="13">Binds 1 zinc ion per subunit.</text>
</comment>
<dbReference type="InterPro" id="IPR018162">
    <property type="entry name" value="Ala-tRNA-ligase_IIc_anticod-bd"/>
</dbReference>
<keyword evidence="2 13" id="KW-0820">tRNA-binding</keyword>
<organism evidence="17">
    <name type="scientific">Caldilineaceae bacterium SB0664_bin_27</name>
    <dbReference type="NCBI Taxonomy" id="2605260"/>
    <lineage>
        <taxon>Bacteria</taxon>
        <taxon>Bacillati</taxon>
        <taxon>Chloroflexota</taxon>
        <taxon>Caldilineae</taxon>
        <taxon>Caldilineales</taxon>
        <taxon>Caldilineaceae</taxon>
    </lineage>
</organism>
<evidence type="ECO:0000256" key="1">
    <source>
        <dbReference type="ARBA" id="ARBA00008226"/>
    </source>
</evidence>
<evidence type="ECO:0000256" key="6">
    <source>
        <dbReference type="ARBA" id="ARBA00022833"/>
    </source>
</evidence>
<dbReference type="InterPro" id="IPR002318">
    <property type="entry name" value="Ala-tRNA-lgiase_IIc"/>
</dbReference>
<dbReference type="SUPFAM" id="SSF101353">
    <property type="entry name" value="Putative anticodon-binding domain of alanyl-tRNA synthetase (AlaRS)"/>
    <property type="match status" value="1"/>
</dbReference>
<feature type="coiled-coil region" evidence="14">
    <location>
        <begin position="747"/>
        <end position="781"/>
    </location>
</feature>
<dbReference type="AlphaFoldDB" id="A0A6B0YVU4"/>
<dbReference type="PANTHER" id="PTHR11777:SF9">
    <property type="entry name" value="ALANINE--TRNA LIGASE, CYTOPLASMIC"/>
    <property type="match status" value="1"/>
</dbReference>
<dbReference type="PROSITE" id="PS50860">
    <property type="entry name" value="AA_TRNA_LIGASE_II_ALA"/>
    <property type="match status" value="1"/>
</dbReference>
<dbReference type="InterPro" id="IPR009000">
    <property type="entry name" value="Transl_B-barrel_sf"/>
</dbReference>
<dbReference type="GO" id="GO:0002161">
    <property type="term" value="F:aminoacyl-tRNA deacylase activity"/>
    <property type="evidence" value="ECO:0007669"/>
    <property type="project" value="TreeGrafter"/>
</dbReference>
<dbReference type="GO" id="GO:0008270">
    <property type="term" value="F:zinc ion binding"/>
    <property type="evidence" value="ECO:0007669"/>
    <property type="project" value="UniProtKB-UniRule"/>
</dbReference>
<keyword evidence="3 13" id="KW-0436">Ligase</keyword>
<evidence type="ECO:0000256" key="5">
    <source>
        <dbReference type="ARBA" id="ARBA00022741"/>
    </source>
</evidence>
<dbReference type="HAMAP" id="MF_00036_B">
    <property type="entry name" value="Ala_tRNA_synth_B"/>
    <property type="match status" value="1"/>
</dbReference>
<dbReference type="PANTHER" id="PTHR11777">
    <property type="entry name" value="ALANYL-TRNA SYNTHETASE"/>
    <property type="match status" value="1"/>
</dbReference>
<evidence type="ECO:0000256" key="8">
    <source>
        <dbReference type="ARBA" id="ARBA00022884"/>
    </source>
</evidence>
<feature type="binding site" evidence="13">
    <location>
        <position position="586"/>
    </location>
    <ligand>
        <name>Zn(2+)</name>
        <dbReference type="ChEBI" id="CHEBI:29105"/>
    </ligand>
</feature>
<dbReference type="GO" id="GO:0004813">
    <property type="term" value="F:alanine-tRNA ligase activity"/>
    <property type="evidence" value="ECO:0007669"/>
    <property type="project" value="UniProtKB-UniRule"/>
</dbReference>
<feature type="domain" description="Alanyl-transfer RNA synthetases family profile" evidence="15">
    <location>
        <begin position="4"/>
        <end position="731"/>
    </location>
</feature>
<feature type="domain" description="Aminoacyl-transfer RNA synthetases class-II family profile" evidence="16">
    <location>
        <begin position="68"/>
        <end position="252"/>
    </location>
</feature>
<comment type="function">
    <text evidence="11 13">Catalyzes the attachment of alanine to tRNA(Ala) in a two-step reaction: alanine is first activated by ATP to form Ala-AMP and then transferred to the acceptor end of tRNA(Ala). Also edits incorrectly charged Ser-tRNA(Ala) and Gly-tRNA(Ala) via its editing domain.</text>
</comment>
<keyword evidence="4 13" id="KW-0479">Metal-binding</keyword>
<comment type="caution">
    <text evidence="17">The sequence shown here is derived from an EMBL/GenBank/DDBJ whole genome shotgun (WGS) entry which is preliminary data.</text>
</comment>
<evidence type="ECO:0000259" key="15">
    <source>
        <dbReference type="PROSITE" id="PS50860"/>
    </source>
</evidence>
<dbReference type="GO" id="GO:0006419">
    <property type="term" value="P:alanyl-tRNA aminoacylation"/>
    <property type="evidence" value="ECO:0007669"/>
    <property type="project" value="UniProtKB-UniRule"/>
</dbReference>
<keyword evidence="9 13" id="KW-0648">Protein biosynthesis</keyword>
<dbReference type="SMART" id="SM00863">
    <property type="entry name" value="tRNA_SAD"/>
    <property type="match status" value="1"/>
</dbReference>
<sequence length="899" mass="99849">MKSLSTFEIRKRFLEYFQERSHQIVDSSSLVPADDPTLLFVNAGMVQFKDLLLGLEKRGYNRATTSQKCLRVSGKHNDLENVGPSPRHHTFFEMLGNFSFGDYFKRDAIQFAWDLLVNELGLSLDRLWFSVYTDDDEAAQLWREVGAPPERILRFGKKDNWWEMGDVGPCGPCTEIHYYWGDLEEQVADGVNVDDEYLEIWNLVFMQYEQREPGGELIPLPKPSVDTGAGLERLASILQGKDNNYDTDAFTPIMDRIQELLGHSDAQRQEHLVGYRVIADHGRAITFLITDGVMPGNEGRDYVVRMILRRAARFGKLIGFEDHFLAEICRVVIAEFGAHYKVLQANEDFIVQTVTAEEERFQRALTTGLSLLDGLMDRLRAGDARVIPGEDAFRLWDTYGFPLDITKDVAQENGFEVDEAGYQAALEQQRRQSGSDQQGAAADVSVYVTILEALRGRGLLGTDGVRNLIYENAEDAETTVIGLVKDGQPVEQAHAGEEIEVILPETPFYVESGGQVSDTGEIEYFPEDMQKPVWSVQIQSMRRPIPGLLVHVGKVTSGTIKVEDPACAFIDTVRRWDVMRNHTATHLLHAELRGQLGEHVRQRGSLVAPDRLRFDFSHPQPVSTEQLRAIEQAANQAVLANYPVKDRWTGFDRAVAEGALAFFEEKYEDTVRVISIGNGGEAISQELCGGTHVGTTGEIGPFLITGEGSSAAGVRRIEALTGRAAQEVLLDRLAALDTVATGLRVQPEQTVEAVQRLQEQNRQLERELERTRAQFSRQQSETLLDHAVRMNGLAVLAEQVEANDVDALRQMTDWFRDRLGSSVVVLGSVINEKPMLVAAATDDAIKKGIHAGNLVRDAAKIVGGGGGGRPNMAQAGGRHADKLPEALGQVAGWVEANLD</sequence>
<dbReference type="InterPro" id="IPR018163">
    <property type="entry name" value="Thr/Ala-tRNA-synth_IIc_edit"/>
</dbReference>
<dbReference type="Pfam" id="PF07973">
    <property type="entry name" value="tRNA_SAD"/>
    <property type="match status" value="1"/>
</dbReference>
<accession>A0A6B0YVU4</accession>
<dbReference type="SUPFAM" id="SSF55186">
    <property type="entry name" value="ThrRS/AlaRS common domain"/>
    <property type="match status" value="1"/>
</dbReference>
<evidence type="ECO:0000256" key="4">
    <source>
        <dbReference type="ARBA" id="ARBA00022723"/>
    </source>
</evidence>
<dbReference type="Gene3D" id="6.10.250.550">
    <property type="match status" value="1"/>
</dbReference>
<evidence type="ECO:0000313" key="17">
    <source>
        <dbReference type="EMBL" id="MXY93508.1"/>
    </source>
</evidence>
<dbReference type="InterPro" id="IPR018165">
    <property type="entry name" value="Ala-tRNA-synth_IIc_core"/>
</dbReference>
<dbReference type="FunFam" id="3.30.930.10:FF:000004">
    <property type="entry name" value="Alanine--tRNA ligase"/>
    <property type="match status" value="1"/>
</dbReference>
<comment type="subcellular location">
    <subcellularLocation>
        <location evidence="13">Cytoplasm</location>
    </subcellularLocation>
</comment>
<evidence type="ECO:0000256" key="7">
    <source>
        <dbReference type="ARBA" id="ARBA00022840"/>
    </source>
</evidence>
<dbReference type="PRINTS" id="PR00980">
    <property type="entry name" value="TRNASYNTHALA"/>
</dbReference>
<dbReference type="GO" id="GO:0005524">
    <property type="term" value="F:ATP binding"/>
    <property type="evidence" value="ECO:0007669"/>
    <property type="project" value="UniProtKB-UniRule"/>
</dbReference>
<keyword evidence="7 13" id="KW-0067">ATP-binding</keyword>
<feature type="binding site" evidence="13">
    <location>
        <position position="688"/>
    </location>
    <ligand>
        <name>Zn(2+)</name>
        <dbReference type="ChEBI" id="CHEBI:29105"/>
    </ligand>
</feature>
<name>A0A6B0YVU4_9CHLR</name>
<dbReference type="GO" id="GO:0000049">
    <property type="term" value="F:tRNA binding"/>
    <property type="evidence" value="ECO:0007669"/>
    <property type="project" value="UniProtKB-KW"/>
</dbReference>
<evidence type="ECO:0000256" key="13">
    <source>
        <dbReference type="HAMAP-Rule" id="MF_00036"/>
    </source>
</evidence>
<dbReference type="EMBL" id="VXRG01000072">
    <property type="protein sequence ID" value="MXY93508.1"/>
    <property type="molecule type" value="Genomic_DNA"/>
</dbReference>
<keyword evidence="5 13" id="KW-0547">Nucleotide-binding</keyword>
<proteinExistence type="inferred from homology"/>
<protein>
    <recommendedName>
        <fullName evidence="13">Alanine--tRNA ligase</fullName>
        <ecNumber evidence="13">6.1.1.7</ecNumber>
    </recommendedName>
    <alternativeName>
        <fullName evidence="13">Alanyl-tRNA synthetase</fullName>
        <shortName evidence="13">AlaRS</shortName>
    </alternativeName>
</protein>
<comment type="similarity">
    <text evidence="1 13">Belongs to the class-II aminoacyl-tRNA synthetase family.</text>
</comment>
<evidence type="ECO:0000256" key="14">
    <source>
        <dbReference type="SAM" id="Coils"/>
    </source>
</evidence>
<dbReference type="NCBIfam" id="TIGR00344">
    <property type="entry name" value="alaS"/>
    <property type="match status" value="1"/>
</dbReference>
<evidence type="ECO:0000259" key="16">
    <source>
        <dbReference type="PROSITE" id="PS50862"/>
    </source>
</evidence>
<dbReference type="Gene3D" id="2.40.30.130">
    <property type="match status" value="1"/>
</dbReference>